<evidence type="ECO:0008006" key="4">
    <source>
        <dbReference type="Google" id="ProtNLM"/>
    </source>
</evidence>
<evidence type="ECO:0000313" key="3">
    <source>
        <dbReference type="Proteomes" id="UP000004679"/>
    </source>
</evidence>
<gene>
    <name evidence="2" type="ORF">MDMS009_1400</name>
</gene>
<feature type="chain" id="PRO_5002899510" description="Rap1a immunity protein domain-containing protein" evidence="1">
    <location>
        <begin position="21"/>
        <end position="115"/>
    </location>
</feature>
<evidence type="ECO:0000313" key="2">
    <source>
        <dbReference type="EMBL" id="EEF79849.1"/>
    </source>
</evidence>
<name>C0N5L1_9GAMM</name>
<sequence length="115" mass="12756">MKIAGTGLIAAGMMILPTMAMSNDFSTATRVQFVMDCMAANEMNVYEGTHKCSCVVDKLAEVFSQKEFEDISVGFMYKNLPADRGATFRDDKNIQTGLKLYEKTSAEAYKACRIK</sequence>
<protein>
    <recommendedName>
        <fullName evidence="4">Rap1a immunity protein domain-containing protein</fullName>
    </recommendedName>
</protein>
<organism evidence="2 3">
    <name type="scientific">Methylophaga thiooxydans DMS010</name>
    <dbReference type="NCBI Taxonomy" id="637616"/>
    <lineage>
        <taxon>Bacteria</taxon>
        <taxon>Pseudomonadati</taxon>
        <taxon>Pseudomonadota</taxon>
        <taxon>Gammaproteobacteria</taxon>
        <taxon>Thiotrichales</taxon>
        <taxon>Piscirickettsiaceae</taxon>
        <taxon>Methylophaga</taxon>
    </lineage>
</organism>
<keyword evidence="3" id="KW-1185">Reference proteome</keyword>
<dbReference type="EMBL" id="GG657897">
    <property type="protein sequence ID" value="EEF79849.1"/>
    <property type="molecule type" value="Genomic_DNA"/>
</dbReference>
<dbReference type="AlphaFoldDB" id="C0N5L1"/>
<feature type="signal peptide" evidence="1">
    <location>
        <begin position="1"/>
        <end position="20"/>
    </location>
</feature>
<reference evidence="2 3" key="1">
    <citation type="journal article" date="2011" name="J. Bacteriol.">
        <title>Draft genome sequence of the chemolithoheterotrophic, halophilic methylotroph Methylophaga thiooxydans DMS010.</title>
        <authorList>
            <person name="Boden R."/>
            <person name="Ferriera S."/>
            <person name="Johnson J."/>
            <person name="Kelly D.P."/>
            <person name="Murrell J.C."/>
            <person name="Schafer H."/>
        </authorList>
    </citation>
    <scope>NUCLEOTIDE SEQUENCE [LARGE SCALE GENOMIC DNA]</scope>
    <source>
        <strain evidence="2 3">DMS010</strain>
    </source>
</reference>
<evidence type="ECO:0000256" key="1">
    <source>
        <dbReference type="SAM" id="SignalP"/>
    </source>
</evidence>
<dbReference type="HOGENOM" id="CLU_154406_0_0_6"/>
<dbReference type="Proteomes" id="UP000004679">
    <property type="component" value="Unassembled WGS sequence"/>
</dbReference>
<accession>C0N5L1</accession>
<keyword evidence="1" id="KW-0732">Signal</keyword>
<dbReference type="RefSeq" id="WP_008290941.1">
    <property type="nucleotide sequence ID" value="NZ_GG657897.1"/>
</dbReference>
<dbReference type="OrthoDB" id="8563102at2"/>
<proteinExistence type="predicted"/>